<evidence type="ECO:0000256" key="14">
    <source>
        <dbReference type="PROSITE-ProRule" id="PRU00047"/>
    </source>
</evidence>
<evidence type="ECO:0000256" key="3">
    <source>
        <dbReference type="ARBA" id="ARBA00022670"/>
    </source>
</evidence>
<evidence type="ECO:0000313" key="18">
    <source>
        <dbReference type="Proteomes" id="UP000515129"/>
    </source>
</evidence>
<keyword evidence="10" id="KW-0694">RNA-binding</keyword>
<dbReference type="RefSeq" id="XP_026074641.1">
    <property type="nucleotide sequence ID" value="XM_026218856.1"/>
</dbReference>
<dbReference type="SMART" id="SM00343">
    <property type="entry name" value="ZnF_C2HC"/>
    <property type="match status" value="1"/>
</dbReference>
<dbReference type="PROSITE" id="PS00141">
    <property type="entry name" value="ASP_PROTEASE"/>
    <property type="match status" value="1"/>
</dbReference>
<accession>A0A6P6KT58</accession>
<evidence type="ECO:0000256" key="7">
    <source>
        <dbReference type="ARBA" id="ARBA00022750"/>
    </source>
</evidence>
<dbReference type="OrthoDB" id="8901640at2759"/>
<keyword evidence="7" id="KW-0064">Aspartyl protease</keyword>
<dbReference type="InterPro" id="IPR036875">
    <property type="entry name" value="Znf_CCHC_sf"/>
</dbReference>
<dbReference type="Gene3D" id="3.10.20.370">
    <property type="match status" value="1"/>
</dbReference>
<evidence type="ECO:0000256" key="2">
    <source>
        <dbReference type="ARBA" id="ARBA00012180"/>
    </source>
</evidence>
<feature type="region of interest" description="Disordered" evidence="15">
    <location>
        <begin position="254"/>
        <end position="287"/>
    </location>
</feature>
<sequence length="1158" mass="129869">MTDVQALFSPFPTSSPEAVIRAVGELLEKTTKHSSDSTAYKRLRVFSGVVPTPAGEETMENWIEQAKLMIAESDCAEKEKRKRIVESLKGPALEIIKAVRLSNGDASASEYLVALESVFGTSESGEDLYFAFRLLRQNSGEALSEFLRRMEKSLTKVVQRGGLQPAQVDRVRIEQLLRGAVESDLMLLKLRLRERKESPPTFLKLLNEIREEEENEAARCKLDATVKPVIPKAQPPPKPTEIQALKAEVKELRAKLEESRKAPESPEAPKQKEKMTSESAEAGIDPEVQSLKTQVQQLQKQLSVMKVEGSATPKRTTFQRQAVSSYERNRPSVSRDDFFCYRCGGDGHIASQCQESENPPEVIRKLLRALKRAKGGKSESIPHPTVSRDAHCKKSHVRKPAQSNLPSGLVGPASTICVKINGHSCNALLDSGSQVTIIFDKWQKKYLPNVPIHPITGLSIWGLSSSSYPYQGYIVVDVEFPATLTGVSESISVLALVCPESSGPDHVPVIIGTNANLFHRLAALCKDADIPDSQAHAFRILPQTKPVKLSQSQEVDVEEPKGEVKWMGPGPLSVPARGERYVVCKVGCKEPLEKDIVMVETPLSVTLPAGVLIQPVVLTSSELNVNSFEVLLRNETLREVTMLPGTVLAHVYPSDTVMMAQRPKSTSKVLDETLFDFGESPIPEVWRKRLRQKLSQRGNAFSLDEWDVGLARGVEHHIRLSDPRPFRERSRRIAPADIDDIRRHLKDLLAAGIIKESRSPYASPIVIVRKKNGSVRMCIDYRTLNNRTIPDQYTTPRIDDALDCLSGSRWFSVLDLRSGYYQIPMAEEDREKTAFICPLGFYEFQQMPQGITGAPATFQRLMERAVGDMHLLQVIVYLDDIIVFGRTLEEHEDRLLKVLDRLEECGLKISLDKCQFCQPQVRYVGHIVSALGIATDPEKVSAVKNWKLPTDLRSLRSFLGFCGYYRRFVKNYSAIVRPLTELTKGYPPKNRRKAAQEKKHYFKEGEPFGERWDEECTKAFHNIIHCLTHAPVLAFADPSKPYVLHVDASLNGLGAVLNQEYPDGLRPVAFASRKLSVPEQRYPIHQLEFLALKWAIVDKFHDYLYGAKFTVRTDNNPLTYVLTTAKLNGGKTWDDTWEPASEFQHIVPKSPHPNQLSA</sequence>
<reference evidence="19" key="1">
    <citation type="submission" date="2025-08" db="UniProtKB">
        <authorList>
            <consortium name="RefSeq"/>
        </authorList>
    </citation>
    <scope>IDENTIFICATION</scope>
    <source>
        <strain evidence="19">Wakin</strain>
        <tissue evidence="19">Muscle</tissue>
    </source>
</reference>
<keyword evidence="9" id="KW-0460">Magnesium</keyword>
<dbReference type="InterPro" id="IPR041577">
    <property type="entry name" value="RT_RNaseH_2"/>
</dbReference>
<dbReference type="PROSITE" id="PS50158">
    <property type="entry name" value="ZF_CCHC"/>
    <property type="match status" value="1"/>
</dbReference>
<dbReference type="Gene3D" id="4.10.60.10">
    <property type="entry name" value="Zinc finger, CCHC-type"/>
    <property type="match status" value="1"/>
</dbReference>
<dbReference type="CDD" id="cd09274">
    <property type="entry name" value="RNase_HI_RT_Ty3"/>
    <property type="match status" value="1"/>
</dbReference>
<dbReference type="GO" id="GO:0003677">
    <property type="term" value="F:DNA binding"/>
    <property type="evidence" value="ECO:0007669"/>
    <property type="project" value="UniProtKB-KW"/>
</dbReference>
<keyword evidence="18" id="KW-1185">Reference proteome</keyword>
<evidence type="ECO:0000256" key="4">
    <source>
        <dbReference type="ARBA" id="ARBA00022679"/>
    </source>
</evidence>
<dbReference type="InterPro" id="IPR043502">
    <property type="entry name" value="DNA/RNA_pol_sf"/>
</dbReference>
<dbReference type="Gene3D" id="3.10.10.10">
    <property type="entry name" value="HIV Type 1 Reverse Transcriptase, subunit A, domain 1"/>
    <property type="match status" value="1"/>
</dbReference>
<dbReference type="InterPro" id="IPR021109">
    <property type="entry name" value="Peptidase_aspartic_dom_sf"/>
</dbReference>
<keyword evidence="8" id="KW-0255">Endonuclease</keyword>
<dbReference type="GO" id="GO:0003723">
    <property type="term" value="F:RNA binding"/>
    <property type="evidence" value="ECO:0007669"/>
    <property type="project" value="UniProtKB-KW"/>
</dbReference>
<dbReference type="Gene3D" id="3.30.70.270">
    <property type="match status" value="2"/>
</dbReference>
<dbReference type="EC" id="3.1.26.4" evidence="2"/>
<dbReference type="GO" id="GO:0004190">
    <property type="term" value="F:aspartic-type endopeptidase activity"/>
    <property type="evidence" value="ECO:0007669"/>
    <property type="project" value="UniProtKB-KW"/>
</dbReference>
<evidence type="ECO:0000256" key="1">
    <source>
        <dbReference type="ARBA" id="ARBA00010879"/>
    </source>
</evidence>
<dbReference type="FunFam" id="3.10.10.10:FF:000004">
    <property type="entry name" value="Uncharacterized protein"/>
    <property type="match status" value="1"/>
</dbReference>
<dbReference type="InterPro" id="IPR001878">
    <property type="entry name" value="Znf_CCHC"/>
</dbReference>
<keyword evidence="6" id="KW-0540">Nuclease</keyword>
<dbReference type="InterPro" id="IPR050951">
    <property type="entry name" value="Retrovirus_Pol_polyprotein"/>
</dbReference>
<dbReference type="PROSITE" id="PS50878">
    <property type="entry name" value="RT_POL"/>
    <property type="match status" value="1"/>
</dbReference>
<dbReference type="GO" id="GO:0016779">
    <property type="term" value="F:nucleotidyltransferase activity"/>
    <property type="evidence" value="ECO:0007669"/>
    <property type="project" value="UniProtKB-KW"/>
</dbReference>
<keyword evidence="12" id="KW-0238">DNA-binding</keyword>
<keyword evidence="4" id="KW-0808">Transferase</keyword>
<comment type="similarity">
    <text evidence="1">Belongs to the beta type-B retroviral polymerase family. HERV class-II K(HML-2) pol subfamily.</text>
</comment>
<proteinExistence type="inferred from homology"/>
<feature type="compositionally biased region" description="Basic and acidic residues" evidence="15">
    <location>
        <begin position="254"/>
        <end position="276"/>
    </location>
</feature>
<evidence type="ECO:0000256" key="5">
    <source>
        <dbReference type="ARBA" id="ARBA00022695"/>
    </source>
</evidence>
<evidence type="ECO:0000256" key="15">
    <source>
        <dbReference type="SAM" id="MobiDB-lite"/>
    </source>
</evidence>
<evidence type="ECO:0000256" key="13">
    <source>
        <dbReference type="ARBA" id="ARBA00023268"/>
    </source>
</evidence>
<dbReference type="FunFam" id="3.30.70.270:FF:000020">
    <property type="entry name" value="Transposon Tf2-6 polyprotein-like Protein"/>
    <property type="match status" value="1"/>
</dbReference>
<evidence type="ECO:0000259" key="16">
    <source>
        <dbReference type="PROSITE" id="PS50158"/>
    </source>
</evidence>
<dbReference type="SUPFAM" id="SSF50630">
    <property type="entry name" value="Acid proteases"/>
    <property type="match status" value="1"/>
</dbReference>
<name>A0A6P6KT58_CARAU</name>
<dbReference type="FunFam" id="3.10.20.370:FF:000001">
    <property type="entry name" value="Retrovirus-related Pol polyprotein from transposon 17.6-like protein"/>
    <property type="match status" value="1"/>
</dbReference>
<protein>
    <recommendedName>
        <fullName evidence="2">ribonuclease H</fullName>
        <ecNumber evidence="2">3.1.26.4</ecNumber>
    </recommendedName>
</protein>
<dbReference type="InterPro" id="IPR043128">
    <property type="entry name" value="Rev_trsase/Diguanyl_cyclase"/>
</dbReference>
<keyword evidence="3" id="KW-0645">Protease</keyword>
<dbReference type="GeneID" id="113053672"/>
<dbReference type="PANTHER" id="PTHR37984:SF5">
    <property type="entry name" value="PROTEIN NYNRIN-LIKE"/>
    <property type="match status" value="1"/>
</dbReference>
<dbReference type="SUPFAM" id="SSF56672">
    <property type="entry name" value="DNA/RNA polymerases"/>
    <property type="match status" value="1"/>
</dbReference>
<keyword evidence="6" id="KW-0378">Hydrolase</keyword>
<feature type="domain" description="Reverse transcriptase" evidence="17">
    <location>
        <begin position="749"/>
        <end position="928"/>
    </location>
</feature>
<keyword evidence="14" id="KW-0863">Zinc-finger</keyword>
<dbReference type="GO" id="GO:0008270">
    <property type="term" value="F:zinc ion binding"/>
    <property type="evidence" value="ECO:0007669"/>
    <property type="project" value="UniProtKB-KW"/>
</dbReference>
<evidence type="ECO:0000256" key="6">
    <source>
        <dbReference type="ARBA" id="ARBA00022722"/>
    </source>
</evidence>
<evidence type="ECO:0000256" key="8">
    <source>
        <dbReference type="ARBA" id="ARBA00022759"/>
    </source>
</evidence>
<keyword evidence="11" id="KW-0229">DNA integration</keyword>
<dbReference type="Pfam" id="PF17919">
    <property type="entry name" value="RT_RNaseH_2"/>
    <property type="match status" value="1"/>
</dbReference>
<keyword evidence="14" id="KW-0479">Metal-binding</keyword>
<dbReference type="GO" id="GO:0015074">
    <property type="term" value="P:DNA integration"/>
    <property type="evidence" value="ECO:0007669"/>
    <property type="project" value="UniProtKB-KW"/>
</dbReference>
<evidence type="ECO:0000256" key="9">
    <source>
        <dbReference type="ARBA" id="ARBA00022842"/>
    </source>
</evidence>
<dbReference type="InterPro" id="IPR000477">
    <property type="entry name" value="RT_dom"/>
</dbReference>
<dbReference type="AlphaFoldDB" id="A0A6P6KT58"/>
<evidence type="ECO:0000256" key="10">
    <source>
        <dbReference type="ARBA" id="ARBA00022884"/>
    </source>
</evidence>
<evidence type="ECO:0000256" key="11">
    <source>
        <dbReference type="ARBA" id="ARBA00022908"/>
    </source>
</evidence>
<evidence type="ECO:0000256" key="12">
    <source>
        <dbReference type="ARBA" id="ARBA00023125"/>
    </source>
</evidence>
<dbReference type="SUPFAM" id="SSF57756">
    <property type="entry name" value="Retrovirus zinc finger-like domains"/>
    <property type="match status" value="1"/>
</dbReference>
<dbReference type="Pfam" id="PF14893">
    <property type="entry name" value="PNMA"/>
    <property type="match status" value="1"/>
</dbReference>
<organism evidence="18 19">
    <name type="scientific">Carassius auratus</name>
    <name type="common">Goldfish</name>
    <dbReference type="NCBI Taxonomy" id="7957"/>
    <lineage>
        <taxon>Eukaryota</taxon>
        <taxon>Metazoa</taxon>
        <taxon>Chordata</taxon>
        <taxon>Craniata</taxon>
        <taxon>Vertebrata</taxon>
        <taxon>Euteleostomi</taxon>
        <taxon>Actinopterygii</taxon>
        <taxon>Neopterygii</taxon>
        <taxon>Teleostei</taxon>
        <taxon>Ostariophysi</taxon>
        <taxon>Cypriniformes</taxon>
        <taxon>Cyprinidae</taxon>
        <taxon>Cyprininae</taxon>
        <taxon>Carassius</taxon>
    </lineage>
</organism>
<dbReference type="GO" id="GO:0004523">
    <property type="term" value="F:RNA-DNA hybrid ribonuclease activity"/>
    <property type="evidence" value="ECO:0007669"/>
    <property type="project" value="UniProtKB-EC"/>
</dbReference>
<dbReference type="KEGG" id="caua:113053672"/>
<keyword evidence="14" id="KW-0862">Zinc</keyword>
<keyword evidence="5" id="KW-0548">Nucleotidyltransferase</keyword>
<dbReference type="GO" id="GO:0006508">
    <property type="term" value="P:proteolysis"/>
    <property type="evidence" value="ECO:0007669"/>
    <property type="project" value="UniProtKB-KW"/>
</dbReference>
<feature type="domain" description="CCHC-type" evidence="16">
    <location>
        <begin position="340"/>
        <end position="355"/>
    </location>
</feature>
<dbReference type="InterPro" id="IPR001969">
    <property type="entry name" value="Aspartic_peptidase_AS"/>
</dbReference>
<evidence type="ECO:0000259" key="17">
    <source>
        <dbReference type="PROSITE" id="PS50878"/>
    </source>
</evidence>
<dbReference type="InterPro" id="IPR048270">
    <property type="entry name" value="PNMA_C"/>
</dbReference>
<dbReference type="CDD" id="cd01647">
    <property type="entry name" value="RT_LTR"/>
    <property type="match status" value="1"/>
</dbReference>
<keyword evidence="13" id="KW-0511">Multifunctional enzyme</keyword>
<dbReference type="Pfam" id="PF00098">
    <property type="entry name" value="zf-CCHC"/>
    <property type="match status" value="1"/>
</dbReference>
<gene>
    <name evidence="19" type="primary">LOC113053672</name>
</gene>
<dbReference type="Pfam" id="PF00078">
    <property type="entry name" value="RVT_1"/>
    <property type="match status" value="1"/>
</dbReference>
<evidence type="ECO:0000313" key="19">
    <source>
        <dbReference type="RefSeq" id="XP_026074641.1"/>
    </source>
</evidence>
<dbReference type="Proteomes" id="UP000515129">
    <property type="component" value="Chromosome 34"/>
</dbReference>
<dbReference type="CDD" id="cd00303">
    <property type="entry name" value="retropepsin_like"/>
    <property type="match status" value="1"/>
</dbReference>
<dbReference type="PANTHER" id="PTHR37984">
    <property type="entry name" value="PROTEIN CBG26694"/>
    <property type="match status" value="1"/>
</dbReference>